<evidence type="ECO:0000313" key="2">
    <source>
        <dbReference type="Proteomes" id="UP001162992"/>
    </source>
</evidence>
<dbReference type="Proteomes" id="UP001162992">
    <property type="component" value="Chromosome 6"/>
</dbReference>
<dbReference type="EMBL" id="CM055097">
    <property type="protein sequence ID" value="KAJ7554030.1"/>
    <property type="molecule type" value="Genomic_DNA"/>
</dbReference>
<sequence length="897" mass="100023">MGNQAECSKNIIVNPNFDKGLQGWSASYGSTLSICDLNSIVGCRPCNGKHYVSASKRSQSWQGVEQNLTVSVKPNVKYKVSAIVRISAPWELEADILATLKLEGPNSYMQLGRVKASKKEWVKLQGTLLVRKVPENVIFYLEGPPPGVDLLVDSVQIKPEDHLDEGPSTKSQVQDRAFPDVDAVKVVHNSSFEDGLQHWSGRFCKISLCEVMHNPVIRPCKGRYFAVVSNRTASWQGIQQELTGRLEANISYDVNAEVRIRGKISTAEVLATLLIKKKHSEEKYITLGRVEASTEDWVCLQGRFILPSLPDQAITYLEGPAPGIDILVDSFSVCPTPHPKPSPPPTYEDPKFGVNILQNSNLLRGLDHWYGLGSCSVELGFGAPKVSPPSARDSLQCQTAFSGKYILTTGRKFTWEGPAQTITKSIQLFLPYQVSAWVRVGEGGSGVQKVNVALSIDGQWVTGGEVYAAVNSWKEVAGSFRLENEPKEVMVYVQGPSPQVDLMVANLQILPVDRTSRMNALKSQTEKVRKRDVLIELQSPSEPLSSVTVEVKQTKNSFPIGSCINRYSLDNQDYVDFFLKHFNYTVFENELKWQWNEPSQGTYNYADADALCDFCSSHDIPVRGHCIFWEVEHNVQTWLKNLSKNDLAMAVQNRVVDLVSRYYGQFQHYDVNNEMLHGNFYTSKLGPEIIPHMFQLTHQFDPSAVLFVNDYHVEDGRDADSSPEEYILQIQNLLSQGALVGGIGLQGHSNVPIGAILCQTLDKLSVLGLPIWLTEVDVSSSNEFVRADDLEVVLREAYGHPEVEGIILWGFWEGCMSRDKAHLVNCDKTLTEAGKRFIDLKEEWMSNFVGNSDAQGQIQFRGFYGSYTVTVHTSSGVVEEQFELIKGDDPLIVKIGI</sequence>
<evidence type="ECO:0000313" key="1">
    <source>
        <dbReference type="EMBL" id="KAJ7554030.1"/>
    </source>
</evidence>
<gene>
    <name evidence="1" type="ORF">O6H91_06G123100</name>
</gene>
<reference evidence="2" key="1">
    <citation type="journal article" date="2024" name="Proc. Natl. Acad. Sci. U.S.A.">
        <title>Extraordinary preservation of gene collinearity over three hundred million years revealed in homosporous lycophytes.</title>
        <authorList>
            <person name="Li C."/>
            <person name="Wickell D."/>
            <person name="Kuo L.Y."/>
            <person name="Chen X."/>
            <person name="Nie B."/>
            <person name="Liao X."/>
            <person name="Peng D."/>
            <person name="Ji J."/>
            <person name="Jenkins J."/>
            <person name="Williams M."/>
            <person name="Shu S."/>
            <person name="Plott C."/>
            <person name="Barry K."/>
            <person name="Rajasekar S."/>
            <person name="Grimwood J."/>
            <person name="Han X."/>
            <person name="Sun S."/>
            <person name="Hou Z."/>
            <person name="He W."/>
            <person name="Dai G."/>
            <person name="Sun C."/>
            <person name="Schmutz J."/>
            <person name="Leebens-Mack J.H."/>
            <person name="Li F.W."/>
            <person name="Wang L."/>
        </authorList>
    </citation>
    <scope>NUCLEOTIDE SEQUENCE [LARGE SCALE GENOMIC DNA]</scope>
    <source>
        <strain evidence="2">cv. PW_Plant_1</strain>
    </source>
</reference>
<comment type="caution">
    <text evidence="1">The sequence shown here is derived from an EMBL/GenBank/DDBJ whole genome shotgun (WGS) entry which is preliminary data.</text>
</comment>
<proteinExistence type="predicted"/>
<keyword evidence="2" id="KW-1185">Reference proteome</keyword>
<organism evidence="1 2">
    <name type="scientific">Diphasiastrum complanatum</name>
    <name type="common">Issler's clubmoss</name>
    <name type="synonym">Lycopodium complanatum</name>
    <dbReference type="NCBI Taxonomy" id="34168"/>
    <lineage>
        <taxon>Eukaryota</taxon>
        <taxon>Viridiplantae</taxon>
        <taxon>Streptophyta</taxon>
        <taxon>Embryophyta</taxon>
        <taxon>Tracheophyta</taxon>
        <taxon>Lycopodiopsida</taxon>
        <taxon>Lycopodiales</taxon>
        <taxon>Lycopodiaceae</taxon>
        <taxon>Lycopodioideae</taxon>
        <taxon>Diphasiastrum</taxon>
    </lineage>
</organism>
<name>A0ACC2DIT8_DIPCM</name>
<accession>A0ACC2DIT8</accession>
<protein>
    <submittedName>
        <fullName evidence="1">Uncharacterized protein</fullName>
    </submittedName>
</protein>